<keyword evidence="2" id="KW-1185">Reference proteome</keyword>
<comment type="caution">
    <text evidence="1">The sequence shown here is derived from an EMBL/GenBank/DDBJ whole genome shotgun (WGS) entry which is preliminary data.</text>
</comment>
<sequence>MNIEQPLTDKEFDELDQFLLSDRCAEDGMTMDSLHGYLTALAIGPQEVLMQEWLPRVWGAEGKPPQFKSEKEAARITSLIARYMNEVMMTFEVAPKDFEPLYCEFEYEGKQLIDGEAWAWGFLEGVDLRADAWEPIWDSNLEPLMRSIYLLGAEEIEEEEMPLVDDPVKRNKLAIEVEAAIPAIHKFWQPHRKSAVTTVERKEAKIGRNDDCPCGSGKKYKKCCGSDAA</sequence>
<dbReference type="RefSeq" id="WP_132257737.1">
    <property type="nucleotide sequence ID" value="NZ_SLZQ01000002.1"/>
</dbReference>
<evidence type="ECO:0000313" key="2">
    <source>
        <dbReference type="Proteomes" id="UP000295382"/>
    </source>
</evidence>
<dbReference type="NCBIfam" id="NF007704">
    <property type="entry name" value="PRK10396.1"/>
    <property type="match status" value="1"/>
</dbReference>
<dbReference type="InterPro" id="IPR004027">
    <property type="entry name" value="SEC_C_motif"/>
</dbReference>
<dbReference type="Pfam" id="PF02810">
    <property type="entry name" value="SEC-C"/>
    <property type="match status" value="1"/>
</dbReference>
<evidence type="ECO:0000313" key="1">
    <source>
        <dbReference type="EMBL" id="TCS38684.1"/>
    </source>
</evidence>
<dbReference type="NCBIfam" id="TIGR02292">
    <property type="entry name" value="ygfB_yecA"/>
    <property type="match status" value="1"/>
</dbReference>
<evidence type="ECO:0008006" key="3">
    <source>
        <dbReference type="Google" id="ProtNLM"/>
    </source>
</evidence>
<dbReference type="Pfam" id="PF03695">
    <property type="entry name" value="UPF0149"/>
    <property type="match status" value="1"/>
</dbReference>
<dbReference type="PANTHER" id="PTHR33747">
    <property type="entry name" value="UPF0225 PROTEIN SCO1677"/>
    <property type="match status" value="1"/>
</dbReference>
<reference evidence="1 2" key="1">
    <citation type="submission" date="2019-03" db="EMBL/GenBank/DDBJ databases">
        <title>Genomic Encyclopedia of Type Strains, Phase IV (KMG-IV): sequencing the most valuable type-strain genomes for metagenomic binning, comparative biology and taxonomic classification.</title>
        <authorList>
            <person name="Goeker M."/>
        </authorList>
    </citation>
    <scope>NUCLEOTIDE SEQUENCE [LARGE SCALE GENOMIC DNA]</scope>
    <source>
        <strain evidence="1 2">DSM 7445</strain>
    </source>
</reference>
<dbReference type="Gene3D" id="3.10.450.50">
    <property type="match status" value="1"/>
</dbReference>
<dbReference type="SUPFAM" id="SSF101327">
    <property type="entry name" value="YgfB-like"/>
    <property type="match status" value="1"/>
</dbReference>
<dbReference type="Gene3D" id="1.20.120.740">
    <property type="entry name" value="YgfB uncharacterised protein family UPF0149, PF03695"/>
    <property type="match status" value="1"/>
</dbReference>
<organism evidence="1 2">
    <name type="scientific">Paucimonas lemoignei</name>
    <name type="common">Pseudomonas lemoignei</name>
    <dbReference type="NCBI Taxonomy" id="29443"/>
    <lineage>
        <taxon>Bacteria</taxon>
        <taxon>Pseudomonadati</taxon>
        <taxon>Pseudomonadota</taxon>
        <taxon>Betaproteobacteria</taxon>
        <taxon>Burkholderiales</taxon>
        <taxon>Burkholderiaceae</taxon>
        <taxon>Paucimonas</taxon>
    </lineage>
</organism>
<dbReference type="InterPro" id="IPR011978">
    <property type="entry name" value="YgfB-like"/>
</dbReference>
<dbReference type="PANTHER" id="PTHR33747:SF1">
    <property type="entry name" value="ADENYLATE CYCLASE-ASSOCIATED CAP C-TERMINAL DOMAIN-CONTAINING PROTEIN"/>
    <property type="match status" value="1"/>
</dbReference>
<name>A0A4R3I0I1_PAULE</name>
<dbReference type="SUPFAM" id="SSF103642">
    <property type="entry name" value="Sec-C motif"/>
    <property type="match status" value="1"/>
</dbReference>
<dbReference type="InterPro" id="IPR036255">
    <property type="entry name" value="YgfB-like_sf"/>
</dbReference>
<dbReference type="Proteomes" id="UP000295382">
    <property type="component" value="Unassembled WGS sequence"/>
</dbReference>
<protein>
    <recommendedName>
        <fullName evidence="3">YecA family protein</fullName>
    </recommendedName>
</protein>
<dbReference type="AlphaFoldDB" id="A0A4R3I0I1"/>
<dbReference type="EMBL" id="SLZQ01000002">
    <property type="protein sequence ID" value="TCS38684.1"/>
    <property type="molecule type" value="Genomic_DNA"/>
</dbReference>
<accession>A0A4R3I0I1</accession>
<proteinExistence type="predicted"/>
<gene>
    <name evidence="1" type="ORF">EDC30_102425</name>
</gene>
<dbReference type="OrthoDB" id="570299at2"/>